<keyword evidence="3 7" id="KW-0687">Ribonucleoprotein</keyword>
<dbReference type="AlphaFoldDB" id="A0A085MWQ3"/>
<dbReference type="PANTHER" id="PTHR11661:SF1">
    <property type="entry name" value="LARGE RIBOSOMAL SUBUNIT PROTEIN UL11M"/>
    <property type="match status" value="1"/>
</dbReference>
<evidence type="ECO:0000256" key="6">
    <source>
        <dbReference type="ARBA" id="ARBA00041455"/>
    </source>
</evidence>
<comment type="subunit">
    <text evidence="4">Component of the mitochondrial ribosome large subunit (39S) which comprises a 16S rRNA and about 50 distinct proteins.</text>
</comment>
<dbReference type="GO" id="GO:0003735">
    <property type="term" value="F:structural constituent of ribosome"/>
    <property type="evidence" value="ECO:0007669"/>
    <property type="project" value="InterPro"/>
</dbReference>
<dbReference type="GO" id="GO:0006412">
    <property type="term" value="P:translation"/>
    <property type="evidence" value="ECO:0007669"/>
    <property type="project" value="InterPro"/>
</dbReference>
<evidence type="ECO:0000256" key="7">
    <source>
        <dbReference type="RuleBase" id="RU003978"/>
    </source>
</evidence>
<protein>
    <recommendedName>
        <fullName evidence="5">Large ribosomal subunit protein uL11m</fullName>
    </recommendedName>
    <alternativeName>
        <fullName evidence="6">39S ribosomal protein L11, mitochondrial</fullName>
    </alternativeName>
</protein>
<dbReference type="InterPro" id="IPR020783">
    <property type="entry name" value="Ribosomal_uL11_C"/>
</dbReference>
<dbReference type="Gene3D" id="3.30.1550.10">
    <property type="entry name" value="Ribosomal protein L11/L12, N-terminal domain"/>
    <property type="match status" value="1"/>
</dbReference>
<keyword evidence="2 7" id="KW-0689">Ribosomal protein</keyword>
<dbReference type="Pfam" id="PF00298">
    <property type="entry name" value="Ribosomal_L11"/>
    <property type="match status" value="1"/>
</dbReference>
<dbReference type="InterPro" id="IPR000911">
    <property type="entry name" value="Ribosomal_uL11"/>
</dbReference>
<dbReference type="CDD" id="cd00349">
    <property type="entry name" value="Ribosomal_L11"/>
    <property type="match status" value="1"/>
</dbReference>
<dbReference type="Gene3D" id="1.10.10.250">
    <property type="entry name" value="Ribosomal protein L11, C-terminal domain"/>
    <property type="match status" value="1"/>
</dbReference>
<dbReference type="GO" id="GO:0005762">
    <property type="term" value="C:mitochondrial large ribosomal subunit"/>
    <property type="evidence" value="ECO:0007669"/>
    <property type="project" value="TreeGrafter"/>
</dbReference>
<evidence type="ECO:0000256" key="1">
    <source>
        <dbReference type="ARBA" id="ARBA00010537"/>
    </source>
</evidence>
<dbReference type="GO" id="GO:0070180">
    <property type="term" value="F:large ribosomal subunit rRNA binding"/>
    <property type="evidence" value="ECO:0007669"/>
    <property type="project" value="TreeGrafter"/>
</dbReference>
<dbReference type="EMBL" id="KL367616">
    <property type="protein sequence ID" value="KFD61649.1"/>
    <property type="molecule type" value="Genomic_DNA"/>
</dbReference>
<name>A0A085MWQ3_9BILA</name>
<evidence type="ECO:0000256" key="5">
    <source>
        <dbReference type="ARBA" id="ARBA00040104"/>
    </source>
</evidence>
<evidence type="ECO:0000313" key="8">
    <source>
        <dbReference type="EMBL" id="KFD61649.1"/>
    </source>
</evidence>
<dbReference type="SMART" id="SM00649">
    <property type="entry name" value="RL11"/>
    <property type="match status" value="1"/>
</dbReference>
<gene>
    <name evidence="8" type="ORF">M514_11425</name>
</gene>
<dbReference type="SUPFAM" id="SSF54747">
    <property type="entry name" value="Ribosomal L11/L12e N-terminal domain"/>
    <property type="match status" value="1"/>
</dbReference>
<dbReference type="Proteomes" id="UP000030758">
    <property type="component" value="Unassembled WGS sequence"/>
</dbReference>
<dbReference type="InterPro" id="IPR036796">
    <property type="entry name" value="Ribosomal_uL11_N_sf"/>
</dbReference>
<reference evidence="8" key="1">
    <citation type="journal article" date="2014" name="Nat. Genet.">
        <title>Genome and transcriptome of the porcine whipworm Trichuris suis.</title>
        <authorList>
            <person name="Jex A.R."/>
            <person name="Nejsum P."/>
            <person name="Schwarz E.M."/>
            <person name="Hu L."/>
            <person name="Young N.D."/>
            <person name="Hall R.S."/>
            <person name="Korhonen P.K."/>
            <person name="Liao S."/>
            <person name="Thamsborg S."/>
            <person name="Xia J."/>
            <person name="Xu P."/>
            <person name="Wang S."/>
            <person name="Scheerlinck J.P."/>
            <person name="Hofmann A."/>
            <person name="Sternberg P.W."/>
            <person name="Wang J."/>
            <person name="Gasser R.B."/>
        </authorList>
    </citation>
    <scope>NUCLEOTIDE SEQUENCE [LARGE SCALE GENOMIC DNA]</scope>
    <source>
        <strain evidence="8">DCEP-RM93F</strain>
    </source>
</reference>
<dbReference type="PANTHER" id="PTHR11661">
    <property type="entry name" value="60S RIBOSOMAL PROTEIN L12"/>
    <property type="match status" value="1"/>
</dbReference>
<dbReference type="InterPro" id="IPR036769">
    <property type="entry name" value="Ribosomal_uL11_C_sf"/>
</dbReference>
<dbReference type="HAMAP" id="MF_00736">
    <property type="entry name" value="Ribosomal_uL11"/>
    <property type="match status" value="1"/>
</dbReference>
<evidence type="ECO:0000256" key="3">
    <source>
        <dbReference type="ARBA" id="ARBA00023274"/>
    </source>
</evidence>
<organism evidence="8">
    <name type="scientific">Trichuris suis</name>
    <name type="common">pig whipworm</name>
    <dbReference type="NCBI Taxonomy" id="68888"/>
    <lineage>
        <taxon>Eukaryota</taxon>
        <taxon>Metazoa</taxon>
        <taxon>Ecdysozoa</taxon>
        <taxon>Nematoda</taxon>
        <taxon>Enoplea</taxon>
        <taxon>Dorylaimia</taxon>
        <taxon>Trichinellida</taxon>
        <taxon>Trichuridae</taxon>
        <taxon>Trichuris</taxon>
    </lineage>
</organism>
<sequence length="476" mass="53409">MSKAGSAIKRLARKKETKKVVHGSFLRVTIPAQKASASPPLGPQVGERGLNAVQFAKDFNKATEHIIEGVPVPTRVHINPDRTYKIQFTTPPIPWLLKQAAGISKGSFHGDVSGMVTLKHIYEIAKVKQQDDVNMGLPLKRLCQTVMGYARTCGIEVRKEIDPAEYRQFLQSREDFVKKELEELQAKRQAKIHSFIGYTYCHVVSEFFYASLCILTLGLSVQSSEASMDPSETISPFLRLMNELQNNSGRKIPSNPRRDRCVSNNSLIEASKLPPYDQRKGTVKPMHERNDVPLADSAAILNPSDKRPIENTDSVASHADPLKLVADQRSNVPSRKQAQRDTIRTTSNYKAMVRQLTLNATIRNVKEWSAYQGLYLSLLFDIYSVLDSDISYNRFGGSQFTLRDQTGCLVATYYAIDEDIVPAKVGDWLRVEGVVRSWGFQATSVKYAEANFLKGLREKIIASKIALENRLQQLYG</sequence>
<dbReference type="FunFam" id="1.10.10.250:FF:000003">
    <property type="entry name" value="Mitochondrial ribosomal protein L11"/>
    <property type="match status" value="1"/>
</dbReference>
<dbReference type="SUPFAM" id="SSF46906">
    <property type="entry name" value="Ribosomal protein L11, C-terminal domain"/>
    <property type="match status" value="1"/>
</dbReference>
<proteinExistence type="inferred from homology"/>
<evidence type="ECO:0000256" key="2">
    <source>
        <dbReference type="ARBA" id="ARBA00022980"/>
    </source>
</evidence>
<dbReference type="OrthoDB" id="1091498at2759"/>
<comment type="similarity">
    <text evidence="1 7">Belongs to the universal ribosomal protein uL11 family.</text>
</comment>
<evidence type="ECO:0000256" key="4">
    <source>
        <dbReference type="ARBA" id="ARBA00038782"/>
    </source>
</evidence>
<dbReference type="Pfam" id="PF03946">
    <property type="entry name" value="Ribosomal_L11_N"/>
    <property type="match status" value="1"/>
</dbReference>
<dbReference type="InterPro" id="IPR020784">
    <property type="entry name" value="Ribosomal_uL11_N"/>
</dbReference>
<accession>A0A085MWQ3</accession>